<evidence type="ECO:0000256" key="2">
    <source>
        <dbReference type="ARBA" id="ARBA00022679"/>
    </source>
</evidence>
<evidence type="ECO:0000313" key="6">
    <source>
        <dbReference type="Proteomes" id="UP001595690"/>
    </source>
</evidence>
<dbReference type="InterPro" id="IPR020803">
    <property type="entry name" value="MeTfrase_dom"/>
</dbReference>
<dbReference type="PANTHER" id="PTHR44068:SF11">
    <property type="entry name" value="GERANYL DIPHOSPHATE 2-C-METHYLTRANSFERASE"/>
    <property type="match status" value="1"/>
</dbReference>
<dbReference type="Proteomes" id="UP001595690">
    <property type="component" value="Unassembled WGS sequence"/>
</dbReference>
<gene>
    <name evidence="5" type="ORF">ACFOWZ_13340</name>
</gene>
<proteinExistence type="predicted"/>
<organism evidence="5 6">
    <name type="scientific">Lentzea rhizosphaerae</name>
    <dbReference type="NCBI Taxonomy" id="2041025"/>
    <lineage>
        <taxon>Bacteria</taxon>
        <taxon>Bacillati</taxon>
        <taxon>Actinomycetota</taxon>
        <taxon>Actinomycetes</taxon>
        <taxon>Pseudonocardiales</taxon>
        <taxon>Pseudonocardiaceae</taxon>
        <taxon>Lentzea</taxon>
    </lineage>
</organism>
<keyword evidence="1 5" id="KW-0489">Methyltransferase</keyword>
<dbReference type="Gene3D" id="3.40.50.150">
    <property type="entry name" value="Vaccinia Virus protein VP39"/>
    <property type="match status" value="1"/>
</dbReference>
<dbReference type="InterPro" id="IPR029063">
    <property type="entry name" value="SAM-dependent_MTases_sf"/>
</dbReference>
<reference evidence="6" key="1">
    <citation type="journal article" date="2019" name="Int. J. Syst. Evol. Microbiol.">
        <title>The Global Catalogue of Microorganisms (GCM) 10K type strain sequencing project: providing services to taxonomists for standard genome sequencing and annotation.</title>
        <authorList>
            <consortium name="The Broad Institute Genomics Platform"/>
            <consortium name="The Broad Institute Genome Sequencing Center for Infectious Disease"/>
            <person name="Wu L."/>
            <person name="Ma J."/>
        </authorList>
    </citation>
    <scope>NUCLEOTIDE SEQUENCE [LARGE SCALE GENOMIC DNA]</scope>
    <source>
        <strain evidence="6">CGMCC 4.7405</strain>
    </source>
</reference>
<evidence type="ECO:0000256" key="3">
    <source>
        <dbReference type="ARBA" id="ARBA00022691"/>
    </source>
</evidence>
<keyword evidence="3" id="KW-0949">S-adenosyl-L-methionine</keyword>
<dbReference type="GO" id="GO:0032259">
    <property type="term" value="P:methylation"/>
    <property type="evidence" value="ECO:0007669"/>
    <property type="project" value="UniProtKB-KW"/>
</dbReference>
<evidence type="ECO:0000256" key="1">
    <source>
        <dbReference type="ARBA" id="ARBA00022603"/>
    </source>
</evidence>
<dbReference type="InterPro" id="IPR050447">
    <property type="entry name" value="Erg6_SMT_methyltransf"/>
</dbReference>
<protein>
    <submittedName>
        <fullName evidence="5">SAM-dependent methyltransferase</fullName>
        <ecNumber evidence="5">2.1.1.-</ecNumber>
    </submittedName>
</protein>
<dbReference type="PANTHER" id="PTHR44068">
    <property type="entry name" value="ZGC:194242"/>
    <property type="match status" value="1"/>
</dbReference>
<dbReference type="EMBL" id="JBHRZI010000011">
    <property type="protein sequence ID" value="MFC3892460.1"/>
    <property type="molecule type" value="Genomic_DNA"/>
</dbReference>
<dbReference type="GO" id="GO:0008168">
    <property type="term" value="F:methyltransferase activity"/>
    <property type="evidence" value="ECO:0007669"/>
    <property type="project" value="UniProtKB-KW"/>
</dbReference>
<dbReference type="Pfam" id="PF13847">
    <property type="entry name" value="Methyltransf_31"/>
    <property type="match status" value="1"/>
</dbReference>
<dbReference type="SMART" id="SM00828">
    <property type="entry name" value="PKS_MT"/>
    <property type="match status" value="1"/>
</dbReference>
<sequence>MSETFEPKPEGIGEMYDKIAALSKDMLGDSHHFGYFRGGAHDGVTMRDAADAMTDLVIERLAVTPGQRVLDLGCGTGAPAVRLAESAHVEVVGITISNEQLEIAQARAEAAGLADRVRFELVDAMKMEFDAESFDAVLAIESLEHMPDQRHVLRSITGILRPGGRFVCAQPMLHRVNDEEHLAFLRELYEMYNLPEQPFVDEYPRMFADAGLQLNRLEDVYREVMPPTLKLMTSWIGANTERLAELGDYGTEVAGLVDGMEKFADLPGAGFVVLTADKAGAR</sequence>
<accession>A0ABV8BR76</accession>
<dbReference type="EC" id="2.1.1.-" evidence="5"/>
<dbReference type="CDD" id="cd02440">
    <property type="entry name" value="AdoMet_MTases"/>
    <property type="match status" value="1"/>
</dbReference>
<dbReference type="SUPFAM" id="SSF53335">
    <property type="entry name" value="S-adenosyl-L-methionine-dependent methyltransferases"/>
    <property type="match status" value="1"/>
</dbReference>
<name>A0ABV8BR76_9PSEU</name>
<dbReference type="RefSeq" id="WP_382372176.1">
    <property type="nucleotide sequence ID" value="NZ_JBHRZI010000011.1"/>
</dbReference>
<comment type="caution">
    <text evidence="5">The sequence shown here is derived from an EMBL/GenBank/DDBJ whole genome shotgun (WGS) entry which is preliminary data.</text>
</comment>
<evidence type="ECO:0000259" key="4">
    <source>
        <dbReference type="SMART" id="SM00828"/>
    </source>
</evidence>
<evidence type="ECO:0000313" key="5">
    <source>
        <dbReference type="EMBL" id="MFC3892460.1"/>
    </source>
</evidence>
<keyword evidence="2 5" id="KW-0808">Transferase</keyword>
<feature type="domain" description="Polyketide synthase-like methyltransferase" evidence="4">
    <location>
        <begin position="62"/>
        <end position="276"/>
    </location>
</feature>
<keyword evidence="6" id="KW-1185">Reference proteome</keyword>
<dbReference type="InterPro" id="IPR025714">
    <property type="entry name" value="Methyltranfer_dom"/>
</dbReference>